<feature type="domain" description="D-isomer specific 2-hydroxyacid dehydrogenase NAD-binding" evidence="6">
    <location>
        <begin position="107"/>
        <end position="286"/>
    </location>
</feature>
<dbReference type="InterPro" id="IPR006140">
    <property type="entry name" value="D-isomer_DH_NAD-bd"/>
</dbReference>
<dbReference type="SUPFAM" id="SSF52283">
    <property type="entry name" value="Formate/glycerate dehydrogenase catalytic domain-like"/>
    <property type="match status" value="1"/>
</dbReference>
<dbReference type="PANTHER" id="PTHR43761:SF1">
    <property type="entry name" value="D-ISOMER SPECIFIC 2-HYDROXYACID DEHYDROGENASE CATALYTIC DOMAIN-CONTAINING PROTEIN-RELATED"/>
    <property type="match status" value="1"/>
</dbReference>
<accession>A0ABW9GB09</accession>
<dbReference type="SUPFAM" id="SSF51735">
    <property type="entry name" value="NAD(P)-binding Rossmann-fold domains"/>
    <property type="match status" value="1"/>
</dbReference>
<gene>
    <name evidence="7" type="ORF">ABUE30_17080</name>
</gene>
<evidence type="ECO:0000313" key="7">
    <source>
        <dbReference type="EMBL" id="MFM2486747.1"/>
    </source>
</evidence>
<evidence type="ECO:0000256" key="3">
    <source>
        <dbReference type="ARBA" id="ARBA00023027"/>
    </source>
</evidence>
<dbReference type="EMBL" id="JBEQCT010000010">
    <property type="protein sequence ID" value="MFM2486747.1"/>
    <property type="molecule type" value="Genomic_DNA"/>
</dbReference>
<dbReference type="InterPro" id="IPR036291">
    <property type="entry name" value="NAD(P)-bd_dom_sf"/>
</dbReference>
<evidence type="ECO:0000313" key="8">
    <source>
        <dbReference type="Proteomes" id="UP001629953"/>
    </source>
</evidence>
<comment type="similarity">
    <text evidence="1 4">Belongs to the D-isomer specific 2-hydroxyacid dehydrogenase family.</text>
</comment>
<dbReference type="PROSITE" id="PS00671">
    <property type="entry name" value="D_2_HYDROXYACID_DH_3"/>
    <property type="match status" value="1"/>
</dbReference>
<proteinExistence type="inferred from homology"/>
<keyword evidence="8" id="KW-1185">Reference proteome</keyword>
<comment type="caution">
    <text evidence="7">The sequence shown here is derived from an EMBL/GenBank/DDBJ whole genome shotgun (WGS) entry which is preliminary data.</text>
</comment>
<dbReference type="RefSeq" id="WP_408625047.1">
    <property type="nucleotide sequence ID" value="NZ_JBEQCT010000010.1"/>
</dbReference>
<dbReference type="PROSITE" id="PS00670">
    <property type="entry name" value="D_2_HYDROXYACID_DH_2"/>
    <property type="match status" value="1"/>
</dbReference>
<protein>
    <submittedName>
        <fullName evidence="7">D-2-hydroxyacid dehydrogenase</fullName>
    </submittedName>
</protein>
<dbReference type="PANTHER" id="PTHR43761">
    <property type="entry name" value="D-ISOMER SPECIFIC 2-HYDROXYACID DEHYDROGENASE FAMILY PROTEIN (AFU_ORTHOLOGUE AFUA_1G13630)"/>
    <property type="match status" value="1"/>
</dbReference>
<dbReference type="InterPro" id="IPR006139">
    <property type="entry name" value="D-isomer_2_OHA_DH_cat_dom"/>
</dbReference>
<dbReference type="Gene3D" id="3.40.50.720">
    <property type="entry name" value="NAD(P)-binding Rossmann-like Domain"/>
    <property type="match status" value="2"/>
</dbReference>
<feature type="domain" description="D-isomer specific 2-hydroxyacid dehydrogenase catalytic" evidence="5">
    <location>
        <begin position="32"/>
        <end position="317"/>
    </location>
</feature>
<dbReference type="Pfam" id="PF00389">
    <property type="entry name" value="2-Hacid_dh"/>
    <property type="match status" value="1"/>
</dbReference>
<evidence type="ECO:0000259" key="6">
    <source>
        <dbReference type="Pfam" id="PF02826"/>
    </source>
</evidence>
<dbReference type="Pfam" id="PF02826">
    <property type="entry name" value="2-Hacid_dh_C"/>
    <property type="match status" value="1"/>
</dbReference>
<sequence>MATIVCLERDSLGTQFTLPPLKGDHQWRDYPSTAPEQVTARLRDADVAVVNKVVLNADVLSQLPKLKYIAVSATGVNNVDLIAASRLGIQVSNIQRYSGPSVAEHTFMLLLALRRSLLEYRREQRAGHWQSCGQFFYADYPIDNLQGQTIGLIGSGDLGQHVAQIAKGFGMHVKFAARPGQVANAGKDPFEDILRNSDVISIHCPLTDTTQNLIDTAQFAMMKPTAILLNTARGGIVNEQALLEAIERQQIAGAGFDVSEQEPPQADSPLMRAGEYPNCIVTPHIAWASQQSRQVLIDQLMDNIRAFLEEHPKHLVN</sequence>
<evidence type="ECO:0000256" key="1">
    <source>
        <dbReference type="ARBA" id="ARBA00005854"/>
    </source>
</evidence>
<organism evidence="7 8">
    <name type="scientific">Celerinatantimonas yamalensis</name>
    <dbReference type="NCBI Taxonomy" id="559956"/>
    <lineage>
        <taxon>Bacteria</taxon>
        <taxon>Pseudomonadati</taxon>
        <taxon>Pseudomonadota</taxon>
        <taxon>Gammaproteobacteria</taxon>
        <taxon>Celerinatantimonadaceae</taxon>
        <taxon>Celerinatantimonas</taxon>
    </lineage>
</organism>
<evidence type="ECO:0000256" key="2">
    <source>
        <dbReference type="ARBA" id="ARBA00023002"/>
    </source>
</evidence>
<dbReference type="InterPro" id="IPR050418">
    <property type="entry name" value="D-iso_2-hydroxyacid_DH_PdxB"/>
</dbReference>
<reference evidence="7 8" key="1">
    <citation type="journal article" date="2013" name="Int. J. Syst. Evol. Microbiol.">
        <title>Celerinatantimonas yamalensis sp. nov., a cold-adapted diazotrophic bacterium from a cold permafrost brine.</title>
        <authorList>
            <person name="Shcherbakova V."/>
            <person name="Chuvilskaya N."/>
            <person name="Rivkina E."/>
            <person name="Demidov N."/>
            <person name="Uchaeva V."/>
            <person name="Suetin S."/>
            <person name="Suzina N."/>
            <person name="Gilichinsky D."/>
        </authorList>
    </citation>
    <scope>NUCLEOTIDE SEQUENCE [LARGE SCALE GENOMIC DNA]</scope>
    <source>
        <strain evidence="7 8">C7</strain>
    </source>
</reference>
<evidence type="ECO:0000256" key="4">
    <source>
        <dbReference type="RuleBase" id="RU003719"/>
    </source>
</evidence>
<keyword evidence="2 4" id="KW-0560">Oxidoreductase</keyword>
<dbReference type="CDD" id="cd12162">
    <property type="entry name" value="2-Hacid_dh_4"/>
    <property type="match status" value="1"/>
</dbReference>
<keyword evidence="3" id="KW-0520">NAD</keyword>
<dbReference type="InterPro" id="IPR029753">
    <property type="entry name" value="D-isomer_DH_CS"/>
</dbReference>
<dbReference type="Proteomes" id="UP001629953">
    <property type="component" value="Unassembled WGS sequence"/>
</dbReference>
<evidence type="ECO:0000259" key="5">
    <source>
        <dbReference type="Pfam" id="PF00389"/>
    </source>
</evidence>
<name>A0ABW9GB09_9GAMM</name>